<reference evidence="1 2" key="1">
    <citation type="submission" date="2013-01" db="EMBL/GenBank/DDBJ databases">
        <authorList>
            <person name="Harkins D.M."/>
            <person name="Durkin A.S."/>
            <person name="Brinkac L.M."/>
            <person name="Haft D.H."/>
            <person name="Selengut J.D."/>
            <person name="Sanka R."/>
            <person name="DePew J."/>
            <person name="Purushe J."/>
            <person name="Whelen A.C."/>
            <person name="Vinetz J.M."/>
            <person name="Sutton G.G."/>
            <person name="Nierman W.C."/>
            <person name="Fouts D.E."/>
        </authorList>
    </citation>
    <scope>NUCLEOTIDE SEQUENCE [LARGE SCALE GENOMIC DNA]</scope>
    <source>
        <strain evidence="1 2">2007001578</strain>
    </source>
</reference>
<name>A0ABN0IYV9_9LEPT</name>
<proteinExistence type="predicted"/>
<dbReference type="EMBL" id="AHMH02000114">
    <property type="protein sequence ID" value="EMM99584.1"/>
    <property type="molecule type" value="Genomic_DNA"/>
</dbReference>
<dbReference type="Proteomes" id="UP000012099">
    <property type="component" value="Unassembled WGS sequence"/>
</dbReference>
<gene>
    <name evidence="1" type="ORF">LEP1GSC035_1083</name>
</gene>
<organism evidence="1 2">
    <name type="scientific">Leptospira noguchii str. 2007001578</name>
    <dbReference type="NCBI Taxonomy" id="1049974"/>
    <lineage>
        <taxon>Bacteria</taxon>
        <taxon>Pseudomonadati</taxon>
        <taxon>Spirochaetota</taxon>
        <taxon>Spirochaetia</taxon>
        <taxon>Leptospirales</taxon>
        <taxon>Leptospiraceae</taxon>
        <taxon>Leptospira</taxon>
    </lineage>
</organism>
<comment type="caution">
    <text evidence="1">The sequence shown here is derived from an EMBL/GenBank/DDBJ whole genome shotgun (WGS) entry which is preliminary data.</text>
</comment>
<keyword evidence="2" id="KW-1185">Reference proteome</keyword>
<accession>A0ABN0IYV9</accession>
<evidence type="ECO:0000313" key="1">
    <source>
        <dbReference type="EMBL" id="EMM99584.1"/>
    </source>
</evidence>
<evidence type="ECO:0000313" key="2">
    <source>
        <dbReference type="Proteomes" id="UP000012099"/>
    </source>
</evidence>
<sequence>MDFFVLNLVKNLKQKSLQLNISIKTDLKDKEKQIINLCFSPNRCYKFEIIY</sequence>
<protein>
    <submittedName>
        <fullName evidence="1">Uncharacterized protein</fullName>
    </submittedName>
</protein>